<dbReference type="PATRIC" id="fig|220754.4.peg.1899"/>
<keyword evidence="7" id="KW-0966">Cell projection</keyword>
<dbReference type="GO" id="GO:0003774">
    <property type="term" value="F:cytoskeletal motor activity"/>
    <property type="evidence" value="ECO:0007669"/>
    <property type="project" value="InterPro"/>
</dbReference>
<dbReference type="EMBL" id="JXRR01000014">
    <property type="protein sequence ID" value="KIL47713.1"/>
    <property type="molecule type" value="Genomic_DNA"/>
</dbReference>
<dbReference type="PRINTS" id="PR01006">
    <property type="entry name" value="FLGHOOKFLIE"/>
</dbReference>
<evidence type="ECO:0000256" key="5">
    <source>
        <dbReference type="NCBIfam" id="TIGR00205"/>
    </source>
</evidence>
<dbReference type="GO" id="GO:0009425">
    <property type="term" value="C:bacterial-type flagellum basal body"/>
    <property type="evidence" value="ECO:0007669"/>
    <property type="project" value="UniProtKB-SubCell"/>
</dbReference>
<keyword evidence="7" id="KW-0282">Flagellum</keyword>
<feature type="compositionally biased region" description="Polar residues" evidence="6">
    <location>
        <begin position="14"/>
        <end position="24"/>
    </location>
</feature>
<comment type="caution">
    <text evidence="7">The sequence shown here is derived from an EMBL/GenBank/DDBJ whole genome shotgun (WGS) entry which is preliminary data.</text>
</comment>
<evidence type="ECO:0000256" key="4">
    <source>
        <dbReference type="HAMAP-Rule" id="MF_00724"/>
    </source>
</evidence>
<dbReference type="AlphaFoldDB" id="A0A0C2VUN0"/>
<reference evidence="7 8" key="1">
    <citation type="submission" date="2015-01" db="EMBL/GenBank/DDBJ databases">
        <title>Jeotgalibacillus campisalis genome sequencing.</title>
        <authorList>
            <person name="Goh K.M."/>
            <person name="Chan K.-G."/>
            <person name="Yaakop A.S."/>
            <person name="Ee R."/>
            <person name="Gan H.M."/>
            <person name="Chan C.S."/>
        </authorList>
    </citation>
    <scope>NUCLEOTIDE SEQUENCE [LARGE SCALE GENOMIC DNA]</scope>
    <source>
        <strain evidence="7 8">SF-57</strain>
    </source>
</reference>
<keyword evidence="3 4" id="KW-0975">Bacterial flagellum</keyword>
<keyword evidence="8" id="KW-1185">Reference proteome</keyword>
<keyword evidence="7" id="KW-0969">Cilium</keyword>
<dbReference type="InterPro" id="IPR001624">
    <property type="entry name" value="FliE"/>
</dbReference>
<proteinExistence type="inferred from homology"/>
<accession>A0A0C2VUN0</accession>
<gene>
    <name evidence="4" type="primary">fliE</name>
    <name evidence="7" type="ORF">KR50_18800</name>
</gene>
<evidence type="ECO:0000256" key="6">
    <source>
        <dbReference type="SAM" id="MobiDB-lite"/>
    </source>
</evidence>
<dbReference type="PANTHER" id="PTHR34653">
    <property type="match status" value="1"/>
</dbReference>
<organism evidence="7 8">
    <name type="scientific">Jeotgalibacillus campisalis</name>
    <dbReference type="NCBI Taxonomy" id="220754"/>
    <lineage>
        <taxon>Bacteria</taxon>
        <taxon>Bacillati</taxon>
        <taxon>Bacillota</taxon>
        <taxon>Bacilli</taxon>
        <taxon>Bacillales</taxon>
        <taxon>Caryophanaceae</taxon>
        <taxon>Jeotgalibacillus</taxon>
    </lineage>
</organism>
<evidence type="ECO:0000256" key="1">
    <source>
        <dbReference type="ARBA" id="ARBA00004117"/>
    </source>
</evidence>
<feature type="region of interest" description="Disordered" evidence="6">
    <location>
        <begin position="1"/>
        <end position="24"/>
    </location>
</feature>
<evidence type="ECO:0000313" key="7">
    <source>
        <dbReference type="EMBL" id="KIL47713.1"/>
    </source>
</evidence>
<dbReference type="PANTHER" id="PTHR34653:SF1">
    <property type="entry name" value="FLAGELLAR HOOK-BASAL BODY COMPLEX PROTEIN FLIE"/>
    <property type="match status" value="1"/>
</dbReference>
<comment type="subcellular location">
    <subcellularLocation>
        <location evidence="1 4">Bacterial flagellum basal body</location>
    </subcellularLocation>
</comment>
<dbReference type="Proteomes" id="UP000031972">
    <property type="component" value="Unassembled WGS sequence"/>
</dbReference>
<evidence type="ECO:0000256" key="3">
    <source>
        <dbReference type="ARBA" id="ARBA00023143"/>
    </source>
</evidence>
<dbReference type="Pfam" id="PF02049">
    <property type="entry name" value="FliE"/>
    <property type="match status" value="1"/>
</dbReference>
<dbReference type="GO" id="GO:0071973">
    <property type="term" value="P:bacterial-type flagellum-dependent cell motility"/>
    <property type="evidence" value="ECO:0007669"/>
    <property type="project" value="InterPro"/>
</dbReference>
<name>A0A0C2VUN0_9BACL</name>
<evidence type="ECO:0000313" key="8">
    <source>
        <dbReference type="Proteomes" id="UP000031972"/>
    </source>
</evidence>
<dbReference type="HAMAP" id="MF_00724">
    <property type="entry name" value="FliE"/>
    <property type="match status" value="1"/>
</dbReference>
<sequence>MPLQSISPVGMETISPSAQTGSTQRISPYNAQQNFADMLKDSINEVNEAQLSSDDMTNKLVKGENVELHDVMIASQKASISLSLTMQVRNKAVEAYQEIMRMPV</sequence>
<dbReference type="NCBIfam" id="TIGR00205">
    <property type="entry name" value="fliE"/>
    <property type="match status" value="1"/>
</dbReference>
<comment type="similarity">
    <text evidence="2 4">Belongs to the FliE family.</text>
</comment>
<evidence type="ECO:0000256" key="2">
    <source>
        <dbReference type="ARBA" id="ARBA00009272"/>
    </source>
</evidence>
<dbReference type="GO" id="GO:0005198">
    <property type="term" value="F:structural molecule activity"/>
    <property type="evidence" value="ECO:0007669"/>
    <property type="project" value="UniProtKB-UniRule"/>
</dbReference>
<protein>
    <recommendedName>
        <fullName evidence="4 5">Flagellar hook-basal body complex protein FliE</fullName>
    </recommendedName>
</protein>